<sequence>MERGSAATRGAPHQRPWTQGIHGRQTSLRKRKTCKRGFHERTTSARRRRWREKARVARAGVTGSGVPSVLRIDPAARAPSPPRAHPVQLSHGQGGLLRAGAWAPGRPGGQAPGAALSRTDHGGGRRHRRASSLVSRRPWTPLKPAGRHLEQNSCKFIGSDPILLM</sequence>
<evidence type="ECO:0000313" key="3">
    <source>
        <dbReference type="Proteomes" id="UP001176941"/>
    </source>
</evidence>
<accession>A0ABN8YTC7</accession>
<dbReference type="EMBL" id="OX459959">
    <property type="protein sequence ID" value="CAI9164842.1"/>
    <property type="molecule type" value="Genomic_DNA"/>
</dbReference>
<name>A0ABN8YTC7_RANTA</name>
<feature type="region of interest" description="Disordered" evidence="1">
    <location>
        <begin position="1"/>
        <end position="133"/>
    </location>
</feature>
<dbReference type="Proteomes" id="UP001176941">
    <property type="component" value="Chromosome 23"/>
</dbReference>
<reference evidence="2" key="1">
    <citation type="submission" date="2023-04" db="EMBL/GenBank/DDBJ databases">
        <authorList>
            <consortium name="ELIXIR-Norway"/>
        </authorList>
    </citation>
    <scope>NUCLEOTIDE SEQUENCE [LARGE SCALE GENOMIC DNA]</scope>
</reference>
<keyword evidence="3" id="KW-1185">Reference proteome</keyword>
<proteinExistence type="predicted"/>
<feature type="compositionally biased region" description="Basic residues" evidence="1">
    <location>
        <begin position="27"/>
        <end position="36"/>
    </location>
</feature>
<evidence type="ECO:0000313" key="2">
    <source>
        <dbReference type="EMBL" id="CAI9164842.1"/>
    </source>
</evidence>
<evidence type="ECO:0000256" key="1">
    <source>
        <dbReference type="SAM" id="MobiDB-lite"/>
    </source>
</evidence>
<organism evidence="2 3">
    <name type="scientific">Rangifer tarandus platyrhynchus</name>
    <name type="common">Svalbard reindeer</name>
    <dbReference type="NCBI Taxonomy" id="3082113"/>
    <lineage>
        <taxon>Eukaryota</taxon>
        <taxon>Metazoa</taxon>
        <taxon>Chordata</taxon>
        <taxon>Craniata</taxon>
        <taxon>Vertebrata</taxon>
        <taxon>Euteleostomi</taxon>
        <taxon>Mammalia</taxon>
        <taxon>Eutheria</taxon>
        <taxon>Laurasiatheria</taxon>
        <taxon>Artiodactyla</taxon>
        <taxon>Ruminantia</taxon>
        <taxon>Pecora</taxon>
        <taxon>Cervidae</taxon>
        <taxon>Odocoileinae</taxon>
        <taxon>Rangifer</taxon>
    </lineage>
</organism>
<protein>
    <submittedName>
        <fullName evidence="2">Uncharacterized protein</fullName>
    </submittedName>
</protein>
<gene>
    <name evidence="2" type="ORF">MRATA1EN1_LOCUS13804</name>
</gene>